<evidence type="ECO:0000313" key="6">
    <source>
        <dbReference type="Proteomes" id="UP000177025"/>
    </source>
</evidence>
<dbReference type="InterPro" id="IPR013105">
    <property type="entry name" value="TPR_2"/>
</dbReference>
<comment type="caution">
    <text evidence="5">The sequence shown here is derived from an EMBL/GenBank/DDBJ whole genome shotgun (WGS) entry which is preliminary data.</text>
</comment>
<feature type="repeat" description="TPR" evidence="3">
    <location>
        <begin position="89"/>
        <end position="122"/>
    </location>
</feature>
<keyword evidence="2 3" id="KW-0802">TPR repeat</keyword>
<evidence type="ECO:0000256" key="2">
    <source>
        <dbReference type="ARBA" id="ARBA00022803"/>
    </source>
</evidence>
<organism evidence="5 6">
    <name type="scientific">candidate division WOR-3 bacterium RBG_13_43_14</name>
    <dbReference type="NCBI Taxonomy" id="1802590"/>
    <lineage>
        <taxon>Bacteria</taxon>
        <taxon>Bacteria division WOR-3</taxon>
    </lineage>
</organism>
<evidence type="ECO:0000313" key="5">
    <source>
        <dbReference type="EMBL" id="OGC41420.1"/>
    </source>
</evidence>
<dbReference type="InterPro" id="IPR036277">
    <property type="entry name" value="SMC_hinge_sf"/>
</dbReference>
<reference evidence="5 6" key="1">
    <citation type="journal article" date="2016" name="Nat. Commun.">
        <title>Thousands of microbial genomes shed light on interconnected biogeochemical processes in an aquifer system.</title>
        <authorList>
            <person name="Anantharaman K."/>
            <person name="Brown C.T."/>
            <person name="Hug L.A."/>
            <person name="Sharon I."/>
            <person name="Castelle C.J."/>
            <person name="Probst A.J."/>
            <person name="Thomas B.C."/>
            <person name="Singh A."/>
            <person name="Wilkins M.J."/>
            <person name="Karaoz U."/>
            <person name="Brodie E.L."/>
            <person name="Williams K.H."/>
            <person name="Hubbard S.S."/>
            <person name="Banfield J.F."/>
        </authorList>
    </citation>
    <scope>NUCLEOTIDE SEQUENCE [LARGE SCALE GENOMIC DNA]</scope>
</reference>
<keyword evidence="4" id="KW-0175">Coiled coil</keyword>
<dbReference type="AlphaFoldDB" id="A0A1F4U987"/>
<dbReference type="PROSITE" id="PS50293">
    <property type="entry name" value="TPR_REGION"/>
    <property type="match status" value="1"/>
</dbReference>
<dbReference type="Pfam" id="PF07719">
    <property type="entry name" value="TPR_2"/>
    <property type="match status" value="1"/>
</dbReference>
<dbReference type="GO" id="GO:0005694">
    <property type="term" value="C:chromosome"/>
    <property type="evidence" value="ECO:0007669"/>
    <property type="project" value="InterPro"/>
</dbReference>
<dbReference type="Gene3D" id="1.25.40.10">
    <property type="entry name" value="Tetratricopeptide repeat domain"/>
    <property type="match status" value="2"/>
</dbReference>
<dbReference type="Proteomes" id="UP000177025">
    <property type="component" value="Unassembled WGS sequence"/>
</dbReference>
<gene>
    <name evidence="5" type="ORF">A2Y85_02585</name>
</gene>
<evidence type="ECO:0000256" key="1">
    <source>
        <dbReference type="ARBA" id="ARBA00022737"/>
    </source>
</evidence>
<dbReference type="EMBL" id="MEUM01000107">
    <property type="protein sequence ID" value="OGC41420.1"/>
    <property type="molecule type" value="Genomic_DNA"/>
</dbReference>
<keyword evidence="1" id="KW-0677">Repeat</keyword>
<dbReference type="GO" id="GO:0005524">
    <property type="term" value="F:ATP binding"/>
    <property type="evidence" value="ECO:0007669"/>
    <property type="project" value="InterPro"/>
</dbReference>
<feature type="repeat" description="TPR" evidence="3">
    <location>
        <begin position="123"/>
        <end position="156"/>
    </location>
</feature>
<dbReference type="GO" id="GO:0051276">
    <property type="term" value="P:chromosome organization"/>
    <property type="evidence" value="ECO:0007669"/>
    <property type="project" value="InterPro"/>
</dbReference>
<protein>
    <submittedName>
        <fullName evidence="5">Uncharacterized protein</fullName>
    </submittedName>
</protein>
<proteinExistence type="predicted"/>
<dbReference type="PROSITE" id="PS50005">
    <property type="entry name" value="TPR"/>
    <property type="match status" value="4"/>
</dbReference>
<dbReference type="SUPFAM" id="SSF75553">
    <property type="entry name" value="Smc hinge domain"/>
    <property type="match status" value="1"/>
</dbReference>
<dbReference type="PANTHER" id="PTHR12558">
    <property type="entry name" value="CELL DIVISION CYCLE 16,23,27"/>
    <property type="match status" value="1"/>
</dbReference>
<evidence type="ECO:0000256" key="4">
    <source>
        <dbReference type="SAM" id="Coils"/>
    </source>
</evidence>
<name>A0A1F4U987_UNCW3</name>
<dbReference type="SMART" id="SM00028">
    <property type="entry name" value="TPR"/>
    <property type="match status" value="5"/>
</dbReference>
<feature type="repeat" description="TPR" evidence="3">
    <location>
        <begin position="228"/>
        <end position="261"/>
    </location>
</feature>
<evidence type="ECO:0000256" key="3">
    <source>
        <dbReference type="PROSITE-ProRule" id="PRU00339"/>
    </source>
</evidence>
<feature type="repeat" description="TPR" evidence="3">
    <location>
        <begin position="194"/>
        <end position="227"/>
    </location>
</feature>
<dbReference type="SUPFAM" id="SSF48452">
    <property type="entry name" value="TPR-like"/>
    <property type="match status" value="1"/>
</dbReference>
<dbReference type="Pfam" id="PF14559">
    <property type="entry name" value="TPR_19"/>
    <property type="match status" value="1"/>
</dbReference>
<dbReference type="InterPro" id="IPR011990">
    <property type="entry name" value="TPR-like_helical_dom_sf"/>
</dbReference>
<dbReference type="PANTHER" id="PTHR12558:SF13">
    <property type="entry name" value="CELL DIVISION CYCLE PROTEIN 27 HOMOLOG"/>
    <property type="match status" value="1"/>
</dbReference>
<accession>A0A1F4U987</accession>
<dbReference type="InterPro" id="IPR019734">
    <property type="entry name" value="TPR_rpt"/>
</dbReference>
<sequence length="299" mass="34616">MQDNYHDLRNKLDQLKKKIKEFKPQDDKSISDEIREIYVEIANALRMYEQMQDELRNAAHDLKKRKSSQTDVGRFYSFVKSRTSAELDIATLLDRAWNLIVVEDYDAAVKVLKKSLDIDPKNVKALGLMGLAQMHKGNYDQAMLFFQQVLTAEPNNFFALNNLGYICYKKGIWGESIEHLSKAAKQTKDRMAALYANYYLGLVYLERAMIPDAVRFFEASLKIGPNLQEAYYHLGIAETKRYEFKKAIEYFEKGVAIDPDSKFARTSKDEMDKIKPLVDPKKILNIRTEQKNGDKEELA</sequence>
<feature type="coiled-coil region" evidence="4">
    <location>
        <begin position="5"/>
        <end position="65"/>
    </location>
</feature>